<dbReference type="InterPro" id="IPR000326">
    <property type="entry name" value="PAP2/HPO"/>
</dbReference>
<evidence type="ECO:0000256" key="3">
    <source>
        <dbReference type="ARBA" id="ARBA00022692"/>
    </source>
</evidence>
<evidence type="ECO:0000256" key="4">
    <source>
        <dbReference type="ARBA" id="ARBA00022989"/>
    </source>
</evidence>
<feature type="domain" description="Phosphatidic acid phosphatase type 2/haloperoxidase" evidence="7">
    <location>
        <begin position="5"/>
        <end position="48"/>
    </location>
</feature>
<reference evidence="8 9" key="1">
    <citation type="submission" date="2018-11" db="EMBL/GenBank/DDBJ databases">
        <authorList>
            <consortium name="Pathogen Informatics"/>
        </authorList>
    </citation>
    <scope>NUCLEOTIDE SEQUENCE [LARGE SCALE GENOMIC DNA]</scope>
</reference>
<dbReference type="PANTHER" id="PTHR10165:SF103">
    <property type="entry name" value="PHOSPHOLIPID PHOSPHATASE HOMOLOG 1.2 HOMOLOG"/>
    <property type="match status" value="1"/>
</dbReference>
<dbReference type="SUPFAM" id="SSF48317">
    <property type="entry name" value="Acid phosphatase/Vanadium-dependent haloperoxidase"/>
    <property type="match status" value="1"/>
</dbReference>
<evidence type="ECO:0000256" key="2">
    <source>
        <dbReference type="ARBA" id="ARBA00008816"/>
    </source>
</evidence>
<dbReference type="Gene3D" id="1.20.144.10">
    <property type="entry name" value="Phosphatidic acid phosphatase type 2/haloperoxidase"/>
    <property type="match status" value="1"/>
</dbReference>
<keyword evidence="9" id="KW-1185">Reference proteome</keyword>
<dbReference type="AlphaFoldDB" id="A0A3P6P6P5"/>
<dbReference type="GO" id="GO:0007165">
    <property type="term" value="P:signal transduction"/>
    <property type="evidence" value="ECO:0007669"/>
    <property type="project" value="TreeGrafter"/>
</dbReference>
<proteinExistence type="inferred from homology"/>
<feature type="transmembrane region" description="Helical" evidence="6">
    <location>
        <begin position="32"/>
        <end position="52"/>
    </location>
</feature>
<dbReference type="InterPro" id="IPR036938">
    <property type="entry name" value="PAP2/HPO_sf"/>
</dbReference>
<dbReference type="GO" id="GO:0008195">
    <property type="term" value="F:phosphatidate phosphatase activity"/>
    <property type="evidence" value="ECO:0007669"/>
    <property type="project" value="TreeGrafter"/>
</dbReference>
<dbReference type="OrthoDB" id="8907274at2759"/>
<evidence type="ECO:0000256" key="5">
    <source>
        <dbReference type="ARBA" id="ARBA00023136"/>
    </source>
</evidence>
<evidence type="ECO:0000259" key="7">
    <source>
        <dbReference type="Pfam" id="PF01569"/>
    </source>
</evidence>
<dbReference type="Pfam" id="PF01569">
    <property type="entry name" value="PAP2"/>
    <property type="match status" value="1"/>
</dbReference>
<evidence type="ECO:0000256" key="6">
    <source>
        <dbReference type="SAM" id="Phobius"/>
    </source>
</evidence>
<dbReference type="EMBL" id="UYRU01002985">
    <property type="protein sequence ID" value="VDK35046.1"/>
    <property type="molecule type" value="Genomic_DNA"/>
</dbReference>
<name>A0A3P6P6P5_DIBLA</name>
<gene>
    <name evidence="8" type="ORF">DILT_LOCUS646</name>
</gene>
<dbReference type="InterPro" id="IPR043216">
    <property type="entry name" value="PAP-like"/>
</dbReference>
<dbReference type="GO" id="GO:0046839">
    <property type="term" value="P:phospholipid dephosphorylation"/>
    <property type="evidence" value="ECO:0007669"/>
    <property type="project" value="TreeGrafter"/>
</dbReference>
<evidence type="ECO:0000256" key="1">
    <source>
        <dbReference type="ARBA" id="ARBA00004141"/>
    </source>
</evidence>
<keyword evidence="4 6" id="KW-1133">Transmembrane helix</keyword>
<protein>
    <recommendedName>
        <fullName evidence="7">Phosphatidic acid phosphatase type 2/haloperoxidase domain-containing protein</fullName>
    </recommendedName>
</protein>
<keyword evidence="3 6" id="KW-0812">Transmembrane</keyword>
<evidence type="ECO:0000313" key="9">
    <source>
        <dbReference type="Proteomes" id="UP000281553"/>
    </source>
</evidence>
<evidence type="ECO:0000313" key="8">
    <source>
        <dbReference type="EMBL" id="VDK35046.1"/>
    </source>
</evidence>
<keyword evidence="5 6" id="KW-0472">Membrane</keyword>
<accession>A0A3P6P6P5</accession>
<organism evidence="8 9">
    <name type="scientific">Dibothriocephalus latus</name>
    <name type="common">Fish tapeworm</name>
    <name type="synonym">Diphyllobothrium latum</name>
    <dbReference type="NCBI Taxonomy" id="60516"/>
    <lineage>
        <taxon>Eukaryota</taxon>
        <taxon>Metazoa</taxon>
        <taxon>Spiralia</taxon>
        <taxon>Lophotrochozoa</taxon>
        <taxon>Platyhelminthes</taxon>
        <taxon>Cestoda</taxon>
        <taxon>Eucestoda</taxon>
        <taxon>Diphyllobothriidea</taxon>
        <taxon>Diphyllobothriidae</taxon>
        <taxon>Dibothriocephalus</taxon>
    </lineage>
</organism>
<comment type="subcellular location">
    <subcellularLocation>
        <location evidence="1">Membrane</location>
        <topology evidence="1">Multi-pass membrane protein</topology>
    </subcellularLocation>
</comment>
<dbReference type="GO" id="GO:0005886">
    <property type="term" value="C:plasma membrane"/>
    <property type="evidence" value="ECO:0007669"/>
    <property type="project" value="TreeGrafter"/>
</dbReference>
<dbReference type="PANTHER" id="PTHR10165">
    <property type="entry name" value="LIPID PHOSPHATE PHOSPHATASE"/>
    <property type="match status" value="1"/>
</dbReference>
<dbReference type="GO" id="GO:0006644">
    <property type="term" value="P:phospholipid metabolic process"/>
    <property type="evidence" value="ECO:0007669"/>
    <property type="project" value="InterPro"/>
</dbReference>
<dbReference type="Proteomes" id="UP000281553">
    <property type="component" value="Unassembled WGS sequence"/>
</dbReference>
<sequence>MRNFLQVAAIATGTYVAITRISDYKHHPTDVLAGILIGTLVAVYTVSLLRVYGFVYAPVHNTC</sequence>
<comment type="similarity">
    <text evidence="2">Belongs to the PA-phosphatase related phosphoesterase family.</text>
</comment>